<dbReference type="EMBL" id="OX395135">
    <property type="protein sequence ID" value="CAI5785569.1"/>
    <property type="molecule type" value="Genomic_DNA"/>
</dbReference>
<dbReference type="GO" id="GO:0008017">
    <property type="term" value="F:microtubule binding"/>
    <property type="evidence" value="ECO:0007669"/>
    <property type="project" value="InterPro"/>
</dbReference>
<comment type="similarity">
    <text evidence="3">Belongs to the MDM1 family.</text>
</comment>
<gene>
    <name evidence="11" type="ORF">PODLI_1B014116</name>
</gene>
<dbReference type="PANTHER" id="PTHR32078:SF1">
    <property type="entry name" value="NUCLEAR PROTEIN MDM1"/>
    <property type="match status" value="1"/>
</dbReference>
<dbReference type="Proteomes" id="UP001178461">
    <property type="component" value="Chromosome 10"/>
</dbReference>
<name>A0AA35KXK6_9SAUR</name>
<keyword evidence="7" id="KW-0206">Cytoskeleton</keyword>
<proteinExistence type="inferred from homology"/>
<evidence type="ECO:0000256" key="6">
    <source>
        <dbReference type="ARBA" id="ARBA00022701"/>
    </source>
</evidence>
<evidence type="ECO:0000256" key="3">
    <source>
        <dbReference type="ARBA" id="ARBA00010494"/>
    </source>
</evidence>
<evidence type="ECO:0000313" key="11">
    <source>
        <dbReference type="EMBL" id="CAI5785569.1"/>
    </source>
</evidence>
<feature type="region of interest" description="Disordered" evidence="10">
    <location>
        <begin position="535"/>
        <end position="644"/>
    </location>
</feature>
<organism evidence="11 12">
    <name type="scientific">Podarcis lilfordi</name>
    <name type="common">Lilford's wall lizard</name>
    <dbReference type="NCBI Taxonomy" id="74358"/>
    <lineage>
        <taxon>Eukaryota</taxon>
        <taxon>Metazoa</taxon>
        <taxon>Chordata</taxon>
        <taxon>Craniata</taxon>
        <taxon>Vertebrata</taxon>
        <taxon>Euteleostomi</taxon>
        <taxon>Lepidosauria</taxon>
        <taxon>Squamata</taxon>
        <taxon>Bifurcata</taxon>
        <taxon>Unidentata</taxon>
        <taxon>Episquamata</taxon>
        <taxon>Laterata</taxon>
        <taxon>Lacertibaenia</taxon>
        <taxon>Lacertidae</taxon>
        <taxon>Podarcis</taxon>
    </lineage>
</organism>
<feature type="region of interest" description="Disordered" evidence="10">
    <location>
        <begin position="694"/>
        <end position="723"/>
    </location>
</feature>
<dbReference type="GO" id="GO:0046600">
    <property type="term" value="P:negative regulation of centriole replication"/>
    <property type="evidence" value="ECO:0007669"/>
    <property type="project" value="InterPro"/>
</dbReference>
<dbReference type="GO" id="GO:0005814">
    <property type="term" value="C:centriole"/>
    <property type="evidence" value="ECO:0007669"/>
    <property type="project" value="UniProtKB-SubCell"/>
</dbReference>
<comment type="function">
    <text evidence="9">Microtubule-binding protein that negatively regulates centriole duplication. Binds to and stabilizes microtubules.</text>
</comment>
<feature type="compositionally biased region" description="Low complexity" evidence="10">
    <location>
        <begin position="707"/>
        <end position="722"/>
    </location>
</feature>
<evidence type="ECO:0000256" key="5">
    <source>
        <dbReference type="ARBA" id="ARBA00022490"/>
    </source>
</evidence>
<dbReference type="GO" id="GO:0005874">
    <property type="term" value="C:microtubule"/>
    <property type="evidence" value="ECO:0007669"/>
    <property type="project" value="UniProtKB-KW"/>
</dbReference>
<evidence type="ECO:0000256" key="9">
    <source>
        <dbReference type="ARBA" id="ARBA00045771"/>
    </source>
</evidence>
<keyword evidence="12" id="KW-1185">Reference proteome</keyword>
<dbReference type="GO" id="GO:0005634">
    <property type="term" value="C:nucleus"/>
    <property type="evidence" value="ECO:0007669"/>
    <property type="project" value="UniProtKB-SubCell"/>
</dbReference>
<keyword evidence="8" id="KW-0539">Nucleus</keyword>
<accession>A0AA35KXK6</accession>
<feature type="compositionally biased region" description="Low complexity" evidence="10">
    <location>
        <begin position="553"/>
        <end position="566"/>
    </location>
</feature>
<evidence type="ECO:0000256" key="8">
    <source>
        <dbReference type="ARBA" id="ARBA00023242"/>
    </source>
</evidence>
<dbReference type="PANTHER" id="PTHR32078">
    <property type="entry name" value="NUCLEAR PROTEIN MDM1"/>
    <property type="match status" value="1"/>
</dbReference>
<feature type="compositionally biased region" description="Basic and acidic residues" evidence="10">
    <location>
        <begin position="76"/>
        <end position="120"/>
    </location>
</feature>
<evidence type="ECO:0000256" key="1">
    <source>
        <dbReference type="ARBA" id="ARBA00004114"/>
    </source>
</evidence>
<evidence type="ECO:0000313" key="12">
    <source>
        <dbReference type="Proteomes" id="UP001178461"/>
    </source>
</evidence>
<dbReference type="AlphaFoldDB" id="A0AA35KXK6"/>
<sequence length="738" mass="83258">MPVRWKGLSEYKRNFKWRKSAQSRPCSSAPEQKCRWAGLRSDELGIAREPSFISKRRVPYHNTQISKSFEWIGDNNSEKDTSSECEIHRSLELHTKDSKDDVNQEKIKTPDAPRLPEKVHSSPASSRSESTVALAESKMSPPKTIGHINKKPLSTKKELVEKDGELNRVLQRKAGLNIPWSSSFPRSSEYQRQFIWKTPQKLSPVLAADQFIHSSSKSIPPYKSPVIIPETEYERSFRASPPVKELKQRCCLEEKECPVSEPVEISSGEKKKEKETFLKTAEDQSKLSKSEAKLKKQKHRLLGLHRNIKKMNTEYRSNFLSPAQYMYKDGAWLRIRGNKPDQGSQNTLNTMWYMEVKELREKAEAYRRRVQGTHFSRDHLNQILSDNNRLWDLSSNSSAEEIISNNVRALDLAGVRERKLLPHPELPKQFQLNNTGKLGMSDAATVPVKQRLVWDKPGNDEQLENQSPALEEEEGAKRKPEPEEIEELEENDKDANTDAQQVEENMNAPGDMAESSLVSSQVGGRLPTPQLRALGGAQRTHHDLTTPAAGGAVLVSPPKVKPSSSLHVRQGSSEKHALASQISREDLKRKSNRVDEEDTPLSPSPAAGLKTVDPLPLRKDQWCSRDSSGSRSSPASAYSGQATKVPGLKSAKDASLPYWSPSCRIQGMLRDPEFQHNGGVASPKRSWMQLPLQERNYNDEDDDDRLSQLSARSAASSSLASQVLERAQRRKENFWGKM</sequence>
<feature type="region of interest" description="Disordered" evidence="10">
    <location>
        <begin position="72"/>
        <end position="158"/>
    </location>
</feature>
<comment type="subcellular location">
    <subcellularLocation>
        <location evidence="1">Cytoplasm</location>
        <location evidence="1">Cytoskeleton</location>
        <location evidence="1">Microtubule organizing center</location>
        <location evidence="1">Centrosome</location>
        <location evidence="1">Centriole</location>
    </subcellularLocation>
    <subcellularLocation>
        <location evidence="2">Nucleus</location>
    </subcellularLocation>
</comment>
<feature type="compositionally biased region" description="Basic and acidic residues" evidence="10">
    <location>
        <begin position="572"/>
        <end position="594"/>
    </location>
</feature>
<feature type="region of interest" description="Disordered" evidence="10">
    <location>
        <begin position="453"/>
        <end position="496"/>
    </location>
</feature>
<protein>
    <recommendedName>
        <fullName evidence="4">Nuclear protein MDM1</fullName>
    </recommendedName>
</protein>
<feature type="region of interest" description="Disordered" evidence="10">
    <location>
        <begin position="511"/>
        <end position="530"/>
    </location>
</feature>
<evidence type="ECO:0000256" key="10">
    <source>
        <dbReference type="SAM" id="MobiDB-lite"/>
    </source>
</evidence>
<feature type="compositionally biased region" description="Low complexity" evidence="10">
    <location>
        <begin position="624"/>
        <end position="640"/>
    </location>
</feature>
<dbReference type="InterPro" id="IPR029136">
    <property type="entry name" value="MDM1"/>
</dbReference>
<keyword evidence="6" id="KW-0493">Microtubule</keyword>
<dbReference type="Pfam" id="PF15501">
    <property type="entry name" value="MDM1"/>
    <property type="match status" value="1"/>
</dbReference>
<feature type="compositionally biased region" description="Polar residues" evidence="10">
    <location>
        <begin position="122"/>
        <end position="131"/>
    </location>
</feature>
<reference evidence="11" key="1">
    <citation type="submission" date="2022-12" db="EMBL/GenBank/DDBJ databases">
        <authorList>
            <person name="Alioto T."/>
            <person name="Alioto T."/>
            <person name="Gomez Garrido J."/>
        </authorList>
    </citation>
    <scope>NUCLEOTIDE SEQUENCE</scope>
</reference>
<evidence type="ECO:0000256" key="2">
    <source>
        <dbReference type="ARBA" id="ARBA00004123"/>
    </source>
</evidence>
<evidence type="ECO:0000256" key="4">
    <source>
        <dbReference type="ARBA" id="ARBA00013508"/>
    </source>
</evidence>
<evidence type="ECO:0000256" key="7">
    <source>
        <dbReference type="ARBA" id="ARBA00023212"/>
    </source>
</evidence>
<feature type="compositionally biased region" description="Acidic residues" evidence="10">
    <location>
        <begin position="483"/>
        <end position="492"/>
    </location>
</feature>
<keyword evidence="5" id="KW-0963">Cytoplasm</keyword>
<dbReference type="GO" id="GO:0060041">
    <property type="term" value="P:retina development in camera-type eye"/>
    <property type="evidence" value="ECO:0007669"/>
    <property type="project" value="TreeGrafter"/>
</dbReference>